<evidence type="ECO:0000256" key="4">
    <source>
        <dbReference type="ARBA" id="ARBA00022692"/>
    </source>
</evidence>
<keyword evidence="2" id="KW-0813">Transport</keyword>
<feature type="transmembrane region" description="Helical" evidence="7">
    <location>
        <begin position="90"/>
        <end position="111"/>
    </location>
</feature>
<organism evidence="8 9">
    <name type="scientific">Agarivorans gilvus</name>
    <dbReference type="NCBI Taxonomy" id="680279"/>
    <lineage>
        <taxon>Bacteria</taxon>
        <taxon>Pseudomonadati</taxon>
        <taxon>Pseudomonadota</taxon>
        <taxon>Gammaproteobacteria</taxon>
        <taxon>Alteromonadales</taxon>
        <taxon>Alteromonadaceae</taxon>
        <taxon>Agarivorans</taxon>
    </lineage>
</organism>
<dbReference type="Gene3D" id="1.10.3860.10">
    <property type="entry name" value="Sodium:dicarboxylate symporter"/>
    <property type="match status" value="1"/>
</dbReference>
<evidence type="ECO:0000256" key="3">
    <source>
        <dbReference type="ARBA" id="ARBA00022475"/>
    </source>
</evidence>
<name>A0ABQ1I0P4_9ALTE</name>
<comment type="caution">
    <text evidence="8">The sequence shown here is derived from an EMBL/GenBank/DDBJ whole genome shotgun (WGS) entry which is preliminary data.</text>
</comment>
<keyword evidence="6 7" id="KW-0472">Membrane</keyword>
<keyword evidence="3" id="KW-1003">Cell membrane</keyword>
<evidence type="ECO:0000313" key="8">
    <source>
        <dbReference type="EMBL" id="GGB00264.1"/>
    </source>
</evidence>
<evidence type="ECO:0000256" key="6">
    <source>
        <dbReference type="ARBA" id="ARBA00023136"/>
    </source>
</evidence>
<feature type="transmembrane region" description="Helical" evidence="7">
    <location>
        <begin position="154"/>
        <end position="171"/>
    </location>
</feature>
<dbReference type="Pfam" id="PF00375">
    <property type="entry name" value="SDF"/>
    <property type="match status" value="1"/>
</dbReference>
<proteinExistence type="predicted"/>
<dbReference type="RefSeq" id="WP_055732456.1">
    <property type="nucleotide sequence ID" value="NZ_BMDY01000005.1"/>
</dbReference>
<feature type="transmembrane region" description="Helical" evidence="7">
    <location>
        <begin position="192"/>
        <end position="213"/>
    </location>
</feature>
<dbReference type="EMBL" id="BMDY01000005">
    <property type="protein sequence ID" value="GGB00264.1"/>
    <property type="molecule type" value="Genomic_DNA"/>
</dbReference>
<dbReference type="Proteomes" id="UP000651977">
    <property type="component" value="Unassembled WGS sequence"/>
</dbReference>
<protein>
    <submittedName>
        <fullName evidence="8">Proton/glutamate symporter</fullName>
    </submittedName>
</protein>
<dbReference type="SUPFAM" id="SSF118215">
    <property type="entry name" value="Proton glutamate symport protein"/>
    <property type="match status" value="1"/>
</dbReference>
<sequence>MKNDPKLSLTHRIIIGMVAGIGLGVLLQSFFAESVLVKDYLVDGALNIVGSIFVASLKMLVVPLVFVSLVCGVSSMKDTARLGRLGGKTVLLYLATTAIAISLAMAVALLVRPGTGMELSSETSFVAKEAPSLSQVVINMFPDNPIASMAQGNMLQIIVFALLFGIAIAISGEPGKRISKLFEDFNVVIMKLVTILMNLAPYGVFALLAKLFFGIGFGAIASLLSYFMVVLVVLLLHSLIIYPSLLKVLTGLSPMLFIKKMREAIVFAFSTASSNATIPVTMETATHKLGVRNSTASFTIPLGATINMDGTSIMQGVATIFIATVYGIDLTAGNFLMVIVTATLASVGTAGVPGVGLITLAMVLQQVGLPVEGIALIIGVDRLLDMVRTAVNITGDSMVTVAVAKSEGDLNIETYNNPLAGLSEEEVHLPHEETDAASVSAKAQQA</sequence>
<evidence type="ECO:0000256" key="2">
    <source>
        <dbReference type="ARBA" id="ARBA00022448"/>
    </source>
</evidence>
<dbReference type="PANTHER" id="PTHR42865">
    <property type="entry name" value="PROTON/GLUTAMATE-ASPARTATE SYMPORTER"/>
    <property type="match status" value="1"/>
</dbReference>
<dbReference type="InterPro" id="IPR001991">
    <property type="entry name" value="Na-dicarboxylate_symporter"/>
</dbReference>
<accession>A0ABQ1I0P4</accession>
<dbReference type="PANTHER" id="PTHR42865:SF7">
    <property type="entry name" value="PROTON_GLUTAMATE-ASPARTATE SYMPORTER"/>
    <property type="match status" value="1"/>
</dbReference>
<dbReference type="InterPro" id="IPR036458">
    <property type="entry name" value="Na:dicarbo_symporter_sf"/>
</dbReference>
<reference evidence="9" key="1">
    <citation type="journal article" date="2019" name="Int. J. Syst. Evol. Microbiol.">
        <title>The Global Catalogue of Microorganisms (GCM) 10K type strain sequencing project: providing services to taxonomists for standard genome sequencing and annotation.</title>
        <authorList>
            <consortium name="The Broad Institute Genomics Platform"/>
            <consortium name="The Broad Institute Genome Sequencing Center for Infectious Disease"/>
            <person name="Wu L."/>
            <person name="Ma J."/>
        </authorList>
    </citation>
    <scope>NUCLEOTIDE SEQUENCE [LARGE SCALE GENOMIC DNA]</scope>
    <source>
        <strain evidence="9">CGMCC 1.10131</strain>
    </source>
</reference>
<evidence type="ECO:0000256" key="7">
    <source>
        <dbReference type="SAM" id="Phobius"/>
    </source>
</evidence>
<evidence type="ECO:0000313" key="9">
    <source>
        <dbReference type="Proteomes" id="UP000651977"/>
    </source>
</evidence>
<evidence type="ECO:0000256" key="1">
    <source>
        <dbReference type="ARBA" id="ARBA00004651"/>
    </source>
</evidence>
<evidence type="ECO:0000256" key="5">
    <source>
        <dbReference type="ARBA" id="ARBA00022989"/>
    </source>
</evidence>
<dbReference type="PRINTS" id="PR00173">
    <property type="entry name" value="EDTRNSPORT"/>
</dbReference>
<comment type="subcellular location">
    <subcellularLocation>
        <location evidence="1">Cell membrane</location>
        <topology evidence="1">Multi-pass membrane protein</topology>
    </subcellularLocation>
</comment>
<feature type="transmembrane region" description="Helical" evidence="7">
    <location>
        <begin position="219"/>
        <end position="243"/>
    </location>
</feature>
<keyword evidence="4 7" id="KW-0812">Transmembrane</keyword>
<feature type="transmembrane region" description="Helical" evidence="7">
    <location>
        <begin position="12"/>
        <end position="32"/>
    </location>
</feature>
<feature type="transmembrane region" description="Helical" evidence="7">
    <location>
        <begin position="302"/>
        <end position="328"/>
    </location>
</feature>
<keyword evidence="9" id="KW-1185">Reference proteome</keyword>
<feature type="transmembrane region" description="Helical" evidence="7">
    <location>
        <begin position="335"/>
        <end position="364"/>
    </location>
</feature>
<keyword evidence="5 7" id="KW-1133">Transmembrane helix</keyword>
<gene>
    <name evidence="8" type="ORF">GCM10007414_11800</name>
</gene>
<feature type="transmembrane region" description="Helical" evidence="7">
    <location>
        <begin position="44"/>
        <end position="70"/>
    </location>
</feature>